<comment type="caution">
    <text evidence="1">The sequence shown here is derived from an EMBL/GenBank/DDBJ whole genome shotgun (WGS) entry which is preliminary data.</text>
</comment>
<gene>
    <name evidence="1" type="ORF">F9C29_33165</name>
</gene>
<dbReference type="EMBL" id="WBSZ01002387">
    <property type="protein sequence ID" value="KAB2437803.1"/>
    <property type="molecule type" value="Genomic_DNA"/>
</dbReference>
<feature type="non-terminal residue" evidence="1">
    <location>
        <position position="157"/>
    </location>
</feature>
<dbReference type="InterPro" id="IPR000015">
    <property type="entry name" value="Fimb_usher"/>
</dbReference>
<sequence>LQYNGGYGNVSLGYDHSRSGSNASLGLAGGVIATQYGVTLSQPLGDTVALLRVPGAANVEPEGYNGIHTDSRGYAVMPTLSAYRKNTVSLDTATLGENVDVEQSGLTLIPTSGAVVLANYKTHIGYRVLFSLRYHGEPLPFGAQAEVCLLYPSDAAD</sequence>
<dbReference type="GO" id="GO:0009279">
    <property type="term" value="C:cell outer membrane"/>
    <property type="evidence" value="ECO:0007669"/>
    <property type="project" value="TreeGrafter"/>
</dbReference>
<evidence type="ECO:0000313" key="1">
    <source>
        <dbReference type="EMBL" id="KAB2437803.1"/>
    </source>
</evidence>
<reference evidence="1 2" key="1">
    <citation type="submission" date="2019-09" db="EMBL/GenBank/DDBJ databases">
        <title>Reversal of blaTEM antimicrobial resistance by CRISPR-Cas9 in clinical E. coli and other Enterobacteriaceae strains.</title>
        <authorList>
            <person name="Tagliaferri T."/>
            <person name="Guimaraes N."/>
            <person name="Pereira M."/>
            <person name="Felicori L."/>
            <person name="Horz H.-P."/>
            <person name="Santos S."/>
            <person name="Mendes T."/>
        </authorList>
    </citation>
    <scope>NUCLEOTIDE SEQUENCE [LARGE SCALE GENOMIC DNA]</scope>
    <source>
        <strain evidence="1 2">E2_blaTEM_MG</strain>
    </source>
</reference>
<dbReference type="Proteomes" id="UP000476281">
    <property type="component" value="Unassembled WGS sequence"/>
</dbReference>
<dbReference type="PANTHER" id="PTHR30451">
    <property type="entry name" value="OUTER MEMBRANE USHER PROTEIN"/>
    <property type="match status" value="1"/>
</dbReference>
<dbReference type="FunFam" id="2.60.40.2610:FF:000001">
    <property type="entry name" value="Outer membrane fimbrial usher protein"/>
    <property type="match status" value="1"/>
</dbReference>
<dbReference type="Pfam" id="PF00577">
    <property type="entry name" value="Usher"/>
    <property type="match status" value="1"/>
</dbReference>
<proteinExistence type="predicted"/>
<organism evidence="1 2">
    <name type="scientific">Enterobacter hormaechei</name>
    <dbReference type="NCBI Taxonomy" id="158836"/>
    <lineage>
        <taxon>Bacteria</taxon>
        <taxon>Pseudomonadati</taxon>
        <taxon>Pseudomonadota</taxon>
        <taxon>Gammaproteobacteria</taxon>
        <taxon>Enterobacterales</taxon>
        <taxon>Enterobacteriaceae</taxon>
        <taxon>Enterobacter</taxon>
        <taxon>Enterobacter cloacae complex</taxon>
    </lineage>
</organism>
<accession>A0A6L3X2N7</accession>
<protein>
    <submittedName>
        <fullName evidence="1">Fimbrial biogenesis outer membrane usher protein</fullName>
    </submittedName>
</protein>
<evidence type="ECO:0000313" key="2">
    <source>
        <dbReference type="Proteomes" id="UP000476281"/>
    </source>
</evidence>
<dbReference type="GO" id="GO:0015473">
    <property type="term" value="F:fimbrial usher porin activity"/>
    <property type="evidence" value="ECO:0007669"/>
    <property type="project" value="InterPro"/>
</dbReference>
<dbReference type="Gene3D" id="2.60.40.2610">
    <property type="entry name" value="Outer membrane usher protein FimD, plug domain"/>
    <property type="match status" value="1"/>
</dbReference>
<name>A0A6L3X2N7_9ENTR</name>
<dbReference type="GO" id="GO:0009297">
    <property type="term" value="P:pilus assembly"/>
    <property type="evidence" value="ECO:0007669"/>
    <property type="project" value="InterPro"/>
</dbReference>
<dbReference type="PANTHER" id="PTHR30451:SF21">
    <property type="entry name" value="FIMBRIAL USHER DOMAIN-CONTAINING PROTEIN YDET-RELATED"/>
    <property type="match status" value="1"/>
</dbReference>
<dbReference type="InterPro" id="IPR042186">
    <property type="entry name" value="FimD_plug_dom"/>
</dbReference>
<feature type="non-terminal residue" evidence="1">
    <location>
        <position position="1"/>
    </location>
</feature>
<dbReference type="AlphaFoldDB" id="A0A6L3X2N7"/>